<dbReference type="RefSeq" id="WP_153340914.1">
    <property type="nucleotide sequence ID" value="NZ_WIVE01000004.1"/>
</dbReference>
<keyword evidence="2" id="KW-1185">Reference proteome</keyword>
<evidence type="ECO:0008006" key="3">
    <source>
        <dbReference type="Google" id="ProtNLM"/>
    </source>
</evidence>
<protein>
    <recommendedName>
        <fullName evidence="3">DUF1835 domain-containing protein</fullName>
    </recommendedName>
</protein>
<dbReference type="Proteomes" id="UP000434582">
    <property type="component" value="Unassembled WGS sequence"/>
</dbReference>
<reference evidence="1 2" key="1">
    <citation type="submission" date="2019-10" db="EMBL/GenBank/DDBJ databases">
        <title>Draft whole-genome sequence of the purple nonsulfur photosynthetic bacterium Roseospira navarrensis DSM 15114.</title>
        <authorList>
            <person name="Kyndt J.A."/>
            <person name="Meyer T.E."/>
        </authorList>
    </citation>
    <scope>NUCLEOTIDE SEQUENCE [LARGE SCALE GENOMIC DNA]</scope>
    <source>
        <strain evidence="1 2">DSM 15114</strain>
    </source>
</reference>
<dbReference type="OrthoDB" id="127805at2"/>
<dbReference type="EMBL" id="WIVE01000004">
    <property type="protein sequence ID" value="MQX35431.1"/>
    <property type="molecule type" value="Genomic_DNA"/>
</dbReference>
<evidence type="ECO:0000313" key="1">
    <source>
        <dbReference type="EMBL" id="MQX35431.1"/>
    </source>
</evidence>
<name>A0A7X1ZDC1_9PROT</name>
<evidence type="ECO:0000313" key="2">
    <source>
        <dbReference type="Proteomes" id="UP000434582"/>
    </source>
</evidence>
<comment type="caution">
    <text evidence="1">The sequence shown here is derived from an EMBL/GenBank/DDBJ whole genome shotgun (WGS) entry which is preliminary data.</text>
</comment>
<dbReference type="AlphaFoldDB" id="A0A7X1ZDC1"/>
<gene>
    <name evidence="1" type="ORF">GHC57_02750</name>
</gene>
<organism evidence="1 2">
    <name type="scientific">Roseospira navarrensis</name>
    <dbReference type="NCBI Taxonomy" id="140058"/>
    <lineage>
        <taxon>Bacteria</taxon>
        <taxon>Pseudomonadati</taxon>
        <taxon>Pseudomonadota</taxon>
        <taxon>Alphaproteobacteria</taxon>
        <taxon>Rhodospirillales</taxon>
        <taxon>Rhodospirillaceae</taxon>
        <taxon>Roseospira</taxon>
    </lineage>
</organism>
<sequence>MRISEAVLDRVTATRGPVVPLARVAGEGRQGARGSAPDGDRATLHIRCGSHIQSSLARAGFVGDFLEISDPLIQGPVPAVRALEAYHDTRAAFISGAYGVPLDAARAKLAGAWDVLTRADRYGRIVLWFEHDAYDQLILARVLDAIHGRRVLESRAALVLYDPRQDGMLVGKVRGLGELSPEALRRLWTRRRAVTHTLTAQGARVWEALRRPDPGALARLSQGTVPGLATMAPALRRWLQDLPWTTDGLGLTERGILRTLHASGGTASTGTVFHAYLAEDPQPTLGDAMLTHVMHGLCAGPAPAVSRDDPAVHDRQATWTLTDTGRRLLDGAADWAVLGGLDRWMGGMHLVSPAPAWRWDPDAMAPVAGPS</sequence>
<accession>A0A7X1ZDC1</accession>
<proteinExistence type="predicted"/>